<evidence type="ECO:0000256" key="1">
    <source>
        <dbReference type="ARBA" id="ARBA00022741"/>
    </source>
</evidence>
<dbReference type="InterPro" id="IPR025943">
    <property type="entry name" value="Sigma_54_int_dom_ATP-bd_2"/>
</dbReference>
<keyword evidence="1" id="KW-0547">Nucleotide-binding</keyword>
<feature type="modified residue" description="4-aspartylphosphate" evidence="6">
    <location>
        <position position="53"/>
    </location>
</feature>
<proteinExistence type="predicted"/>
<dbReference type="PANTHER" id="PTHR32071">
    <property type="entry name" value="TRANSCRIPTIONAL REGULATORY PROTEIN"/>
    <property type="match status" value="1"/>
</dbReference>
<dbReference type="GO" id="GO:0006355">
    <property type="term" value="P:regulation of DNA-templated transcription"/>
    <property type="evidence" value="ECO:0007669"/>
    <property type="project" value="InterPro"/>
</dbReference>
<dbReference type="CDD" id="cd00009">
    <property type="entry name" value="AAA"/>
    <property type="match status" value="1"/>
</dbReference>
<keyword evidence="5" id="KW-0804">Transcription</keyword>
<keyword evidence="2" id="KW-0067">ATP-binding</keyword>
<keyword evidence="6" id="KW-0597">Phosphoprotein</keyword>
<dbReference type="PROSITE" id="PS00688">
    <property type="entry name" value="SIGMA54_INTERACT_3"/>
    <property type="match status" value="1"/>
</dbReference>
<dbReference type="RefSeq" id="WP_062282129.1">
    <property type="nucleotide sequence ID" value="NZ_DF968181.1"/>
</dbReference>
<dbReference type="CDD" id="cd00156">
    <property type="entry name" value="REC"/>
    <property type="match status" value="1"/>
</dbReference>
<evidence type="ECO:0000259" key="8">
    <source>
        <dbReference type="PROSITE" id="PS50110"/>
    </source>
</evidence>
<dbReference type="OrthoDB" id="9803970at2"/>
<dbReference type="InterPro" id="IPR011006">
    <property type="entry name" value="CheY-like_superfamily"/>
</dbReference>
<name>A0A0S7BWU9_9CHLR</name>
<dbReference type="Gene3D" id="3.40.50.2300">
    <property type="match status" value="1"/>
</dbReference>
<dbReference type="InterPro" id="IPR027417">
    <property type="entry name" value="P-loop_NTPase"/>
</dbReference>
<dbReference type="InterPro" id="IPR025662">
    <property type="entry name" value="Sigma_54_int_dom_ATP-bd_1"/>
</dbReference>
<dbReference type="PROSITE" id="PS50045">
    <property type="entry name" value="SIGMA54_INTERACT_4"/>
    <property type="match status" value="1"/>
</dbReference>
<dbReference type="GO" id="GO:0003677">
    <property type="term" value="F:DNA binding"/>
    <property type="evidence" value="ECO:0007669"/>
    <property type="project" value="UniProtKB-KW"/>
</dbReference>
<dbReference type="PANTHER" id="PTHR32071:SF113">
    <property type="entry name" value="ALGINATE BIOSYNTHESIS TRANSCRIPTIONAL REGULATORY PROTEIN ALGB"/>
    <property type="match status" value="1"/>
</dbReference>
<evidence type="ECO:0000256" key="5">
    <source>
        <dbReference type="ARBA" id="ARBA00023163"/>
    </source>
</evidence>
<dbReference type="Gene3D" id="3.40.50.300">
    <property type="entry name" value="P-loop containing nucleotide triphosphate hydrolases"/>
    <property type="match status" value="1"/>
</dbReference>
<dbReference type="FunFam" id="3.40.50.300:FF:000006">
    <property type="entry name" value="DNA-binding transcriptional regulator NtrC"/>
    <property type="match status" value="1"/>
</dbReference>
<evidence type="ECO:0000313" key="10">
    <source>
        <dbReference type="Proteomes" id="UP000053370"/>
    </source>
</evidence>
<sequence length="391" mass="44061">MEFSILVVDDEENFREGIKQNLLKKGYEVHDAENLTKAREILKQIPIDIVLLDVQIQKEYGPDLLFDINRLRPAPRTIIITAYGEVEMAVDAMKNGAFDFLSKPINFSVLDARLKKAEDMIVLQRELDNLKGSYVNNLSFVKGQNMKMKRIFQDAERTAMAQASVLINGETGVGKDIIARYIHQVGPRASKPFIPICCPAIQPTVLESELFGYEQGAFTGADKKRQGLFEAADGGILFLDEISSMGQDMQAKILRAIEDKKIRHVGGLKEIPVDVQIIAASNKDMLKMIEKGEFRSDLYYRLHVVDITVPPLRERMEDLPDFIGFFVKTISQEIGLNITGVSDQVVDAFKKYSWPGNIRELHHVIERASIFCNGETIQLCDIPSDIADLIK</sequence>
<dbReference type="AlphaFoldDB" id="A0A0S7BWU9"/>
<dbReference type="SMART" id="SM00448">
    <property type="entry name" value="REC"/>
    <property type="match status" value="1"/>
</dbReference>
<dbReference type="InterPro" id="IPR025944">
    <property type="entry name" value="Sigma_54_int_dom_CS"/>
</dbReference>
<dbReference type="GO" id="GO:0000160">
    <property type="term" value="P:phosphorelay signal transduction system"/>
    <property type="evidence" value="ECO:0007669"/>
    <property type="project" value="InterPro"/>
</dbReference>
<dbReference type="InterPro" id="IPR002078">
    <property type="entry name" value="Sigma_54_int"/>
</dbReference>
<dbReference type="Pfam" id="PF25601">
    <property type="entry name" value="AAA_lid_14"/>
    <property type="match status" value="1"/>
</dbReference>
<evidence type="ECO:0000256" key="3">
    <source>
        <dbReference type="ARBA" id="ARBA00023015"/>
    </source>
</evidence>
<evidence type="ECO:0000256" key="4">
    <source>
        <dbReference type="ARBA" id="ARBA00023125"/>
    </source>
</evidence>
<protein>
    <submittedName>
        <fullName evidence="9">DNA-binding transcriptional response regulator, NtrC family</fullName>
    </submittedName>
</protein>
<dbReference type="STRING" id="1678840.ATC1_131249"/>
<dbReference type="InterPro" id="IPR003593">
    <property type="entry name" value="AAA+_ATPase"/>
</dbReference>
<dbReference type="GO" id="GO:0005524">
    <property type="term" value="F:ATP binding"/>
    <property type="evidence" value="ECO:0007669"/>
    <property type="project" value="UniProtKB-KW"/>
</dbReference>
<dbReference type="Proteomes" id="UP000053370">
    <property type="component" value="Unassembled WGS sequence"/>
</dbReference>
<keyword evidence="3" id="KW-0805">Transcription regulation</keyword>
<dbReference type="PROSITE" id="PS00675">
    <property type="entry name" value="SIGMA54_INTERACT_1"/>
    <property type="match status" value="1"/>
</dbReference>
<dbReference type="Pfam" id="PF00158">
    <property type="entry name" value="Sigma54_activat"/>
    <property type="match status" value="1"/>
</dbReference>
<accession>A0A0S7BWU9</accession>
<evidence type="ECO:0000256" key="6">
    <source>
        <dbReference type="PROSITE-ProRule" id="PRU00169"/>
    </source>
</evidence>
<reference evidence="9" key="1">
    <citation type="journal article" date="2015" name="Genome Announc.">
        <title>Draft Genome Sequence of Anaerolineae Strain TC1, a Novel Isolate from a Methanogenic Wastewater Treatment System.</title>
        <authorList>
            <person name="Matsuura N."/>
            <person name="Tourlousse D.M."/>
            <person name="Sun L."/>
            <person name="Toyonaga M."/>
            <person name="Kuroda K."/>
            <person name="Ohashi A."/>
            <person name="Cruz R."/>
            <person name="Yamaguchi T."/>
            <person name="Sekiguchi Y."/>
        </authorList>
    </citation>
    <scope>NUCLEOTIDE SEQUENCE [LARGE SCALE GENOMIC DNA]</scope>
    <source>
        <strain evidence="9">TC1</strain>
    </source>
</reference>
<dbReference type="InterPro" id="IPR058031">
    <property type="entry name" value="AAA_lid_NorR"/>
</dbReference>
<dbReference type="SUPFAM" id="SSF52172">
    <property type="entry name" value="CheY-like"/>
    <property type="match status" value="1"/>
</dbReference>
<dbReference type="PROSITE" id="PS50110">
    <property type="entry name" value="RESPONSE_REGULATORY"/>
    <property type="match status" value="1"/>
</dbReference>
<feature type="domain" description="Response regulatory" evidence="8">
    <location>
        <begin position="4"/>
        <end position="118"/>
    </location>
</feature>
<gene>
    <name evidence="9" type="ORF">ATC1_131249</name>
</gene>
<dbReference type="InterPro" id="IPR001789">
    <property type="entry name" value="Sig_transdc_resp-reg_receiver"/>
</dbReference>
<dbReference type="Pfam" id="PF00072">
    <property type="entry name" value="Response_reg"/>
    <property type="match status" value="1"/>
</dbReference>
<dbReference type="EMBL" id="DF968181">
    <property type="protein sequence ID" value="GAP41264.1"/>
    <property type="molecule type" value="Genomic_DNA"/>
</dbReference>
<evidence type="ECO:0000256" key="2">
    <source>
        <dbReference type="ARBA" id="ARBA00022840"/>
    </source>
</evidence>
<dbReference type="Gene3D" id="1.10.8.60">
    <property type="match status" value="1"/>
</dbReference>
<evidence type="ECO:0000259" key="7">
    <source>
        <dbReference type="PROSITE" id="PS50045"/>
    </source>
</evidence>
<feature type="domain" description="Sigma-54 factor interaction" evidence="7">
    <location>
        <begin position="141"/>
        <end position="370"/>
    </location>
</feature>
<dbReference type="PROSITE" id="PS00676">
    <property type="entry name" value="SIGMA54_INTERACT_2"/>
    <property type="match status" value="1"/>
</dbReference>
<dbReference type="SUPFAM" id="SSF52540">
    <property type="entry name" value="P-loop containing nucleoside triphosphate hydrolases"/>
    <property type="match status" value="1"/>
</dbReference>
<dbReference type="SMART" id="SM00382">
    <property type="entry name" value="AAA"/>
    <property type="match status" value="1"/>
</dbReference>
<organism evidence="9">
    <name type="scientific">Flexilinea flocculi</name>
    <dbReference type="NCBI Taxonomy" id="1678840"/>
    <lineage>
        <taxon>Bacteria</taxon>
        <taxon>Bacillati</taxon>
        <taxon>Chloroflexota</taxon>
        <taxon>Anaerolineae</taxon>
        <taxon>Anaerolineales</taxon>
        <taxon>Anaerolineaceae</taxon>
        <taxon>Flexilinea</taxon>
    </lineage>
</organism>
<keyword evidence="10" id="KW-1185">Reference proteome</keyword>
<evidence type="ECO:0000313" key="9">
    <source>
        <dbReference type="EMBL" id="GAP41264.1"/>
    </source>
</evidence>
<keyword evidence="4 9" id="KW-0238">DNA-binding</keyword>